<dbReference type="EMBL" id="CALNXK010000046">
    <property type="protein sequence ID" value="CAH3129004.1"/>
    <property type="molecule type" value="Genomic_DNA"/>
</dbReference>
<accession>A0ABN8P081</accession>
<sequence length="572" mass="64367">GKTSKIFVSSERSHVCLFCKKPQKKVRRHQTRKHKNESQVAKAMAMETAQEQDLAFERLRLLGDYQHNCDVLALGEGELIVVRMPKNVEEGIAANYLPCPSCMGFFMASELWRHRQNCPHRSQETPPKWSRVQQEAKLLLPTTVLSTKDVKKSFHDNVLSSMNNDEISAIARKDTLIVNFGAAIFEKVGTKNINYVSQRMRQLARLLRTLRKENEAANFDDFIDTARFDELVAAVKDLCGFKEESRLEIDVPSLAIKLGHSIKQCAQVLKSSALRKKDEAAIRECQNFIDLFEAEWSIKISSRSLASLGSKKQNKVEILPLAGDLILLKNHLEKKMADLSKILVEGEETQTAAGYWSSLAKTTLARIIIFNKRRSGETATLQIGQFQCRPNWASCSTALKASLTALEKRLCERLDLIEITGKRGRTVPIILTPDTRAAVELLIERRPPVIPKSNKYVFARATKGSLGHLRGWDCVSASVKEVKEIQKPEAITSTKLRKYIATVSQTAALTELDVDWLARHLGHDIRVHRQFYRLHESTAELAKVSKLLLAVDAGNIEQVQGKSLLDMSVEGM</sequence>
<name>A0ABN8P081_9CNID</name>
<dbReference type="Gene3D" id="1.10.443.10">
    <property type="entry name" value="Intergrase catalytic core"/>
    <property type="match status" value="1"/>
</dbReference>
<feature type="non-terminal residue" evidence="2">
    <location>
        <position position="1"/>
    </location>
</feature>
<gene>
    <name evidence="2" type="ORF">PLOB_00034016</name>
</gene>
<organism evidence="2 3">
    <name type="scientific">Porites lobata</name>
    <dbReference type="NCBI Taxonomy" id="104759"/>
    <lineage>
        <taxon>Eukaryota</taxon>
        <taxon>Metazoa</taxon>
        <taxon>Cnidaria</taxon>
        <taxon>Anthozoa</taxon>
        <taxon>Hexacorallia</taxon>
        <taxon>Scleractinia</taxon>
        <taxon>Fungiina</taxon>
        <taxon>Poritidae</taxon>
        <taxon>Porites</taxon>
    </lineage>
</organism>
<evidence type="ECO:0000313" key="3">
    <source>
        <dbReference type="Proteomes" id="UP001159405"/>
    </source>
</evidence>
<evidence type="ECO:0000313" key="2">
    <source>
        <dbReference type="EMBL" id="CAH3129004.1"/>
    </source>
</evidence>
<dbReference type="Proteomes" id="UP001159405">
    <property type="component" value="Unassembled WGS sequence"/>
</dbReference>
<evidence type="ECO:0000256" key="1">
    <source>
        <dbReference type="ARBA" id="ARBA00023172"/>
    </source>
</evidence>
<dbReference type="SUPFAM" id="SSF56349">
    <property type="entry name" value="DNA breaking-rejoining enzymes"/>
    <property type="match status" value="1"/>
</dbReference>
<dbReference type="PANTHER" id="PTHR33480">
    <property type="entry name" value="SET DOMAIN-CONTAINING PROTEIN-RELATED"/>
    <property type="match status" value="1"/>
</dbReference>
<keyword evidence="3" id="KW-1185">Reference proteome</keyword>
<keyword evidence="1" id="KW-0233">DNA recombination</keyword>
<dbReference type="InterPro" id="IPR013762">
    <property type="entry name" value="Integrase-like_cat_sf"/>
</dbReference>
<reference evidence="2 3" key="1">
    <citation type="submission" date="2022-05" db="EMBL/GenBank/DDBJ databases">
        <authorList>
            <consortium name="Genoscope - CEA"/>
            <person name="William W."/>
        </authorList>
    </citation>
    <scope>NUCLEOTIDE SEQUENCE [LARGE SCALE GENOMIC DNA]</scope>
</reference>
<proteinExistence type="predicted"/>
<comment type="caution">
    <text evidence="2">The sequence shown here is derived from an EMBL/GenBank/DDBJ whole genome shotgun (WGS) entry which is preliminary data.</text>
</comment>
<dbReference type="InterPro" id="IPR011010">
    <property type="entry name" value="DNA_brk_join_enz"/>
</dbReference>
<protein>
    <submittedName>
        <fullName evidence="2">Uncharacterized protein</fullName>
    </submittedName>
</protein>
<dbReference type="PANTHER" id="PTHR33480:SF1">
    <property type="entry name" value="TYR RECOMBINASE DOMAIN-CONTAINING PROTEIN"/>
    <property type="match status" value="1"/>
</dbReference>